<dbReference type="Gene3D" id="3.30.565.10">
    <property type="entry name" value="Histidine kinase-like ATPase, C-terminal domain"/>
    <property type="match status" value="1"/>
</dbReference>
<dbReference type="GO" id="GO:0005524">
    <property type="term" value="F:ATP binding"/>
    <property type="evidence" value="ECO:0007669"/>
    <property type="project" value="UniProtKB-KW"/>
</dbReference>
<dbReference type="CDD" id="cd00082">
    <property type="entry name" value="HisKA"/>
    <property type="match status" value="1"/>
</dbReference>
<keyword evidence="6" id="KW-0547">Nucleotide-binding</keyword>
<keyword evidence="14" id="KW-1185">Reference proteome</keyword>
<evidence type="ECO:0000256" key="7">
    <source>
        <dbReference type="ARBA" id="ARBA00022777"/>
    </source>
</evidence>
<evidence type="ECO:0000313" key="14">
    <source>
        <dbReference type="Proteomes" id="UP000031623"/>
    </source>
</evidence>
<dbReference type="PRINTS" id="PR00344">
    <property type="entry name" value="BCTRLSENSOR"/>
</dbReference>
<dbReference type="InterPro" id="IPR003661">
    <property type="entry name" value="HisK_dim/P_dom"/>
</dbReference>
<evidence type="ECO:0000256" key="3">
    <source>
        <dbReference type="ARBA" id="ARBA00012438"/>
    </source>
</evidence>
<protein>
    <recommendedName>
        <fullName evidence="3">histidine kinase</fullName>
        <ecNumber evidence="3">2.7.13.3</ecNumber>
    </recommendedName>
</protein>
<evidence type="ECO:0000256" key="2">
    <source>
        <dbReference type="ARBA" id="ARBA00004370"/>
    </source>
</evidence>
<dbReference type="GO" id="GO:0000155">
    <property type="term" value="F:phosphorelay sensor kinase activity"/>
    <property type="evidence" value="ECO:0007669"/>
    <property type="project" value="InterPro"/>
</dbReference>
<gene>
    <name evidence="13" type="ORF">THII_1121</name>
</gene>
<evidence type="ECO:0000256" key="1">
    <source>
        <dbReference type="ARBA" id="ARBA00000085"/>
    </source>
</evidence>
<feature type="transmembrane region" description="Helical" evidence="10">
    <location>
        <begin position="13"/>
        <end position="31"/>
    </location>
</feature>
<dbReference type="HOGENOM" id="CLU_000445_89_29_6"/>
<evidence type="ECO:0000256" key="10">
    <source>
        <dbReference type="SAM" id="Phobius"/>
    </source>
</evidence>
<keyword evidence="10" id="KW-0472">Membrane</keyword>
<dbReference type="InterPro" id="IPR003594">
    <property type="entry name" value="HATPase_dom"/>
</dbReference>
<dbReference type="InterPro" id="IPR005467">
    <property type="entry name" value="His_kinase_dom"/>
</dbReference>
<evidence type="ECO:0000256" key="4">
    <source>
        <dbReference type="ARBA" id="ARBA00022553"/>
    </source>
</evidence>
<keyword evidence="4" id="KW-0597">Phosphoprotein</keyword>
<dbReference type="EMBL" id="AP014633">
    <property type="protein sequence ID" value="BAP55418.1"/>
    <property type="molecule type" value="Genomic_DNA"/>
</dbReference>
<dbReference type="GO" id="GO:0016020">
    <property type="term" value="C:membrane"/>
    <property type="evidence" value="ECO:0007669"/>
    <property type="project" value="UniProtKB-SubCell"/>
</dbReference>
<dbReference type="KEGG" id="tig:THII_1121"/>
<dbReference type="Pfam" id="PF00512">
    <property type="entry name" value="HisKA"/>
    <property type="match status" value="1"/>
</dbReference>
<evidence type="ECO:0000259" key="12">
    <source>
        <dbReference type="PROSITE" id="PS50885"/>
    </source>
</evidence>
<dbReference type="SUPFAM" id="SSF55874">
    <property type="entry name" value="ATPase domain of HSP90 chaperone/DNA topoisomerase II/histidine kinase"/>
    <property type="match status" value="1"/>
</dbReference>
<dbReference type="Proteomes" id="UP000031623">
    <property type="component" value="Chromosome"/>
</dbReference>
<evidence type="ECO:0000313" key="13">
    <source>
        <dbReference type="EMBL" id="BAP55418.1"/>
    </source>
</evidence>
<dbReference type="SMART" id="SM00387">
    <property type="entry name" value="HATPase_c"/>
    <property type="match status" value="1"/>
</dbReference>
<dbReference type="Gene3D" id="6.10.340.10">
    <property type="match status" value="1"/>
</dbReference>
<feature type="domain" description="Histidine kinase" evidence="11">
    <location>
        <begin position="256"/>
        <end position="490"/>
    </location>
</feature>
<name>A0A090ACG7_9GAMM</name>
<organism evidence="13 14">
    <name type="scientific">Thioploca ingrica</name>
    <dbReference type="NCBI Taxonomy" id="40754"/>
    <lineage>
        <taxon>Bacteria</taxon>
        <taxon>Pseudomonadati</taxon>
        <taxon>Pseudomonadota</taxon>
        <taxon>Gammaproteobacteria</taxon>
        <taxon>Thiotrichales</taxon>
        <taxon>Thiotrichaceae</taxon>
        <taxon>Thioploca</taxon>
    </lineage>
</organism>
<dbReference type="AlphaFoldDB" id="A0A090ACG7"/>
<keyword evidence="5" id="KW-0808">Transferase</keyword>
<feature type="transmembrane region" description="Helical" evidence="10">
    <location>
        <begin position="167"/>
        <end position="185"/>
    </location>
</feature>
<dbReference type="Pfam" id="PF00672">
    <property type="entry name" value="HAMP"/>
    <property type="match status" value="1"/>
</dbReference>
<dbReference type="SMART" id="SM00304">
    <property type="entry name" value="HAMP"/>
    <property type="match status" value="1"/>
</dbReference>
<dbReference type="InterPro" id="IPR036097">
    <property type="entry name" value="HisK_dim/P_sf"/>
</dbReference>
<accession>A0A090ACG7</accession>
<dbReference type="STRING" id="40754.THII_1121"/>
<dbReference type="InterPro" id="IPR004358">
    <property type="entry name" value="Sig_transdc_His_kin-like_C"/>
</dbReference>
<dbReference type="PANTHER" id="PTHR43065:SF46">
    <property type="entry name" value="C4-DICARBOXYLATE TRANSPORT SENSOR PROTEIN DCTB"/>
    <property type="match status" value="1"/>
</dbReference>
<dbReference type="Gene3D" id="1.10.287.130">
    <property type="match status" value="1"/>
</dbReference>
<keyword evidence="10" id="KW-1133">Transmembrane helix</keyword>
<dbReference type="SMART" id="SM00388">
    <property type="entry name" value="HisKA"/>
    <property type="match status" value="1"/>
</dbReference>
<feature type="domain" description="HAMP" evidence="12">
    <location>
        <begin position="187"/>
        <end position="239"/>
    </location>
</feature>
<dbReference type="Pfam" id="PF02518">
    <property type="entry name" value="HATPase_c"/>
    <property type="match status" value="1"/>
</dbReference>
<dbReference type="CDD" id="cd06225">
    <property type="entry name" value="HAMP"/>
    <property type="match status" value="1"/>
</dbReference>
<dbReference type="InterPro" id="IPR036890">
    <property type="entry name" value="HATPase_C_sf"/>
</dbReference>
<keyword evidence="8" id="KW-0067">ATP-binding</keyword>
<keyword evidence="9" id="KW-0902">Two-component regulatory system</keyword>
<dbReference type="PROSITE" id="PS50109">
    <property type="entry name" value="HIS_KIN"/>
    <property type="match status" value="1"/>
</dbReference>
<dbReference type="OrthoDB" id="2521613at2"/>
<evidence type="ECO:0000256" key="8">
    <source>
        <dbReference type="ARBA" id="ARBA00022840"/>
    </source>
</evidence>
<reference evidence="13 14" key="1">
    <citation type="journal article" date="2014" name="ISME J.">
        <title>Ecophysiology of Thioploca ingrica as revealed by the complete genome sequence supplemented with proteomic evidence.</title>
        <authorList>
            <person name="Kojima H."/>
            <person name="Ogura Y."/>
            <person name="Yamamoto N."/>
            <person name="Togashi T."/>
            <person name="Mori H."/>
            <person name="Watanabe T."/>
            <person name="Nemoto F."/>
            <person name="Kurokawa K."/>
            <person name="Hayashi T."/>
            <person name="Fukui M."/>
        </authorList>
    </citation>
    <scope>NUCLEOTIDE SEQUENCE [LARGE SCALE GENOMIC DNA]</scope>
</reference>
<dbReference type="PANTHER" id="PTHR43065">
    <property type="entry name" value="SENSOR HISTIDINE KINASE"/>
    <property type="match status" value="1"/>
</dbReference>
<proteinExistence type="predicted"/>
<comment type="subcellular location">
    <subcellularLocation>
        <location evidence="2">Membrane</location>
    </subcellularLocation>
</comment>
<dbReference type="EC" id="2.7.13.3" evidence="3"/>
<dbReference type="SUPFAM" id="SSF47384">
    <property type="entry name" value="Homodimeric domain of signal transducing histidine kinase"/>
    <property type="match status" value="1"/>
</dbReference>
<evidence type="ECO:0000256" key="5">
    <source>
        <dbReference type="ARBA" id="ARBA00022679"/>
    </source>
</evidence>
<keyword evidence="10" id="KW-0812">Transmembrane</keyword>
<keyword evidence="7 13" id="KW-0418">Kinase</keyword>
<evidence type="ECO:0000256" key="9">
    <source>
        <dbReference type="ARBA" id="ARBA00023012"/>
    </source>
</evidence>
<dbReference type="PROSITE" id="PS50885">
    <property type="entry name" value="HAMP"/>
    <property type="match status" value="1"/>
</dbReference>
<evidence type="ECO:0000259" key="11">
    <source>
        <dbReference type="PROSITE" id="PS50109"/>
    </source>
</evidence>
<sequence length="493" mass="56058">MQLLSSLRHKITFGYYIVVTLFIALVLLILLELRLIEPKILAEEWITAFFDTVLEIRRFEKNCFLYRQAEDCKINSEYIHQAQELLASHRIDFEQLISPQTLKTLQEELCHYAQFMNAYEKAPQEIQEQKIRQMGKKLVEYAEKLTNTERFLLQNLLAKYRSNFRKFVILVIILILLVLGWGQLLSHQVARPLQQMEAGMQAIAGGKRDKLDLSSPDREIVLLTETFNRLLAELEVRQHHLVRSEKLASLGTLLSGVAHELNNPLSNISTSCQILQEELGHTDVEFQRELLAQIDEQTGRARNIVRSLLDFTHNRQFQCEPLYLHALLTETIRFIKGQLPSQVNLSLEIPTDLIVLGDKQRLQQVFLNLLKNAIAAVAERGEIQVKAIHWSGKTSPLHLSHFSPSGSPLTITGADKEMVYLEIRDNGCGIAPAVLQRIFDPFFTTKEVGHGSGLGLFIVYEIIKEQGGYIAVDSQLGKGTTFAIWLPTGIPNA</sequence>
<comment type="catalytic activity">
    <reaction evidence="1">
        <text>ATP + protein L-histidine = ADP + protein N-phospho-L-histidine.</text>
        <dbReference type="EC" id="2.7.13.3"/>
    </reaction>
</comment>
<dbReference type="InterPro" id="IPR003660">
    <property type="entry name" value="HAMP_dom"/>
</dbReference>
<evidence type="ECO:0000256" key="6">
    <source>
        <dbReference type="ARBA" id="ARBA00022741"/>
    </source>
</evidence>